<protein>
    <submittedName>
        <fullName evidence="2">Exodeoxyribonuclease III</fullName>
    </submittedName>
</protein>
<dbReference type="EMBL" id="JAOPGA020001235">
    <property type="protein sequence ID" value="KAL0486462.1"/>
    <property type="molecule type" value="Genomic_DNA"/>
</dbReference>
<dbReference type="InterPro" id="IPR036691">
    <property type="entry name" value="Endo/exonu/phosph_ase_sf"/>
</dbReference>
<accession>A0AAW2ZB18</accession>
<keyword evidence="1" id="KW-0472">Membrane</keyword>
<proteinExistence type="predicted"/>
<organism evidence="2 3">
    <name type="scientific">Acrasis kona</name>
    <dbReference type="NCBI Taxonomy" id="1008807"/>
    <lineage>
        <taxon>Eukaryota</taxon>
        <taxon>Discoba</taxon>
        <taxon>Heterolobosea</taxon>
        <taxon>Tetramitia</taxon>
        <taxon>Eutetramitia</taxon>
        <taxon>Acrasidae</taxon>
        <taxon>Acrasis</taxon>
    </lineage>
</organism>
<feature type="transmembrane region" description="Helical" evidence="1">
    <location>
        <begin position="268"/>
        <end position="288"/>
    </location>
</feature>
<gene>
    <name evidence="2" type="ORF">AKO1_012031</name>
</gene>
<evidence type="ECO:0000256" key="1">
    <source>
        <dbReference type="SAM" id="Phobius"/>
    </source>
</evidence>
<reference evidence="2 3" key="1">
    <citation type="submission" date="2024-03" db="EMBL/GenBank/DDBJ databases">
        <title>The Acrasis kona genome and developmental transcriptomes reveal deep origins of eukaryotic multicellular pathways.</title>
        <authorList>
            <person name="Sheikh S."/>
            <person name="Fu C.-J."/>
            <person name="Brown M.W."/>
            <person name="Baldauf S.L."/>
        </authorList>
    </citation>
    <scope>NUCLEOTIDE SEQUENCE [LARGE SCALE GENOMIC DNA]</scope>
    <source>
        <strain evidence="2 3">ATCC MYA-3509</strain>
    </source>
</reference>
<keyword evidence="1" id="KW-1133">Transmembrane helix</keyword>
<dbReference type="AlphaFoldDB" id="A0AAW2ZB18"/>
<dbReference type="PROSITE" id="PS00018">
    <property type="entry name" value="EF_HAND_1"/>
    <property type="match status" value="1"/>
</dbReference>
<evidence type="ECO:0000313" key="2">
    <source>
        <dbReference type="EMBL" id="KAL0486462.1"/>
    </source>
</evidence>
<dbReference type="Gene3D" id="3.60.10.10">
    <property type="entry name" value="Endonuclease/exonuclease/phosphatase"/>
    <property type="match status" value="1"/>
</dbReference>
<dbReference type="Proteomes" id="UP001431209">
    <property type="component" value="Unassembled WGS sequence"/>
</dbReference>
<sequence>MDYYPYLISGTDTYTRQNVGLLSRIPPTNHTILGSASLKRTDLRKNHPLQYSKCQFKSNKNQSTSVSKNYYTYMEVPLVDTTILPLLLFGIHLKAKPTHPKSCSQREAQALIIRDHLRSLVAQYNSSNPSVPLSVVLLGDFNDFDDSISDFSNNKPSSSVFDILRDFGVLDMVNVMGAVPKNKLYSHWWDRNQNNVVDFGELSLLDHIMVSRNLIPFIDQVIIHHDDSGINRISDHWPISVTFNFDGANFEQSIFGKDSIASTSLDNVVLVTLCVVAVGFLIGIKLVYK</sequence>
<dbReference type="SUPFAM" id="SSF56219">
    <property type="entry name" value="DNase I-like"/>
    <property type="match status" value="1"/>
</dbReference>
<comment type="caution">
    <text evidence="2">The sequence shown here is derived from an EMBL/GenBank/DDBJ whole genome shotgun (WGS) entry which is preliminary data.</text>
</comment>
<keyword evidence="3" id="KW-1185">Reference proteome</keyword>
<dbReference type="InterPro" id="IPR018247">
    <property type="entry name" value="EF_Hand_1_Ca_BS"/>
</dbReference>
<evidence type="ECO:0000313" key="3">
    <source>
        <dbReference type="Proteomes" id="UP001431209"/>
    </source>
</evidence>
<keyword evidence="1" id="KW-0812">Transmembrane</keyword>
<name>A0AAW2ZB18_9EUKA</name>